<keyword evidence="5" id="KW-1185">Reference proteome</keyword>
<dbReference type="InterPro" id="IPR002035">
    <property type="entry name" value="VWF_A"/>
</dbReference>
<dbReference type="SUPFAM" id="SSF53300">
    <property type="entry name" value="vWA-like"/>
    <property type="match status" value="1"/>
</dbReference>
<evidence type="ECO:0000256" key="2">
    <source>
        <dbReference type="SAM" id="Phobius"/>
    </source>
</evidence>
<dbReference type="EMBL" id="BAABRO010000002">
    <property type="protein sequence ID" value="GAA5505673.1"/>
    <property type="molecule type" value="Genomic_DNA"/>
</dbReference>
<dbReference type="Pfam" id="PF07584">
    <property type="entry name" value="BatA"/>
    <property type="match status" value="1"/>
</dbReference>
<evidence type="ECO:0000256" key="1">
    <source>
        <dbReference type="SAM" id="MobiDB-lite"/>
    </source>
</evidence>
<evidence type="ECO:0000313" key="4">
    <source>
        <dbReference type="EMBL" id="GAA5505673.1"/>
    </source>
</evidence>
<dbReference type="PROSITE" id="PS50234">
    <property type="entry name" value="VWFA"/>
    <property type="match status" value="1"/>
</dbReference>
<sequence>MLFGAPLAFLLVAVAIPIVALYILKVRLRRIPVSTNLFWKQVYDEKPPRSLWQQLRHWVSLLAQLILLLILVLSIADPYFPWQSLQARRLVFVLDTSASMRAGDVAPSRFEAARAAAHQMLDGLRSRDQVAIVSAGSRPEVALGMTGHVPTLRRAVESIGLSDAAASLDAAIELGKQLIGDHPHGQVVVFTDGCAQRTNAAADPSPLAPAEIKPGEPTPEISTENTLVSTQNRVRQSEIVTAASTPSIGVQYQTFATAAGNVGITQFQSRRSLVDPIGYEILVKVRNASDRQVKGRLELELDDVTIDVLPLNLKPEEQWTRVIEKTSLEGGLLKATLTQITADLGDVDNAGDAEQDSHANINWLATDDTAWAIIPPRMVQRVLIVSPGNLFLQKVFEANPLVQVSVRHDLPDPWPADTIVICHRIVPETMPLGEVLVVDPETSCDLWEVGDTIEHPIVTEQDDTSELMTHLRMDNVLMPEARRLKFNSAFKSLAATVTGEPVYAVVPRPQGDCLVLNLNLERSDLAFRTAFPILITNALSWFAGLPGELQPSVSAGQLTSLSLADDLDFVEVPDGETTPDTAVQSAAVKPQIVHRTLLSPSQNQSPLLGNQVGPLNEVGVWSVHESLDHKNAVPNRQPVTDAVDSPVVQRVAVNLANANESDLRPVDTSQSNDGLPVVSGEWFTRPIWFYLIVVACLVSTLEWFLYQRRFIS</sequence>
<evidence type="ECO:0000259" key="3">
    <source>
        <dbReference type="PROSITE" id="PS50234"/>
    </source>
</evidence>
<gene>
    <name evidence="4" type="ORF">Rcae01_01118</name>
</gene>
<dbReference type="PANTHER" id="PTHR37464:SF1">
    <property type="entry name" value="BLL2463 PROTEIN"/>
    <property type="match status" value="1"/>
</dbReference>
<proteinExistence type="predicted"/>
<feature type="region of interest" description="Disordered" evidence="1">
    <location>
        <begin position="200"/>
        <end position="221"/>
    </location>
</feature>
<keyword evidence="2" id="KW-0812">Transmembrane</keyword>
<dbReference type="SMART" id="SM00327">
    <property type="entry name" value="VWA"/>
    <property type="match status" value="1"/>
</dbReference>
<dbReference type="Gene3D" id="3.40.50.410">
    <property type="entry name" value="von Willebrand factor, type A domain"/>
    <property type="match status" value="1"/>
</dbReference>
<evidence type="ECO:0000313" key="5">
    <source>
        <dbReference type="Proteomes" id="UP001416858"/>
    </source>
</evidence>
<organism evidence="4 5">
    <name type="scientific">Novipirellula caenicola</name>
    <dbReference type="NCBI Taxonomy" id="1536901"/>
    <lineage>
        <taxon>Bacteria</taxon>
        <taxon>Pseudomonadati</taxon>
        <taxon>Planctomycetota</taxon>
        <taxon>Planctomycetia</taxon>
        <taxon>Pirellulales</taxon>
        <taxon>Pirellulaceae</taxon>
        <taxon>Novipirellula</taxon>
    </lineage>
</organism>
<protein>
    <recommendedName>
        <fullName evidence="3">VWFA domain-containing protein</fullName>
    </recommendedName>
</protein>
<keyword evidence="2" id="KW-0472">Membrane</keyword>
<feature type="transmembrane region" description="Helical" evidence="2">
    <location>
        <begin position="6"/>
        <end position="24"/>
    </location>
</feature>
<accession>A0ABP9VQG0</accession>
<reference evidence="4 5" key="1">
    <citation type="submission" date="2024-02" db="EMBL/GenBank/DDBJ databases">
        <title>Rhodopirellula caenicola NBRC 110016.</title>
        <authorList>
            <person name="Ichikawa N."/>
            <person name="Katano-Makiyama Y."/>
            <person name="Hidaka K."/>
        </authorList>
    </citation>
    <scope>NUCLEOTIDE SEQUENCE [LARGE SCALE GENOMIC DNA]</scope>
    <source>
        <strain evidence="4 5">NBRC 110016</strain>
    </source>
</reference>
<dbReference type="Pfam" id="PF13519">
    <property type="entry name" value="VWA_2"/>
    <property type="match status" value="1"/>
</dbReference>
<dbReference type="RefSeq" id="WP_345682685.1">
    <property type="nucleotide sequence ID" value="NZ_BAABRO010000002.1"/>
</dbReference>
<feature type="transmembrane region" description="Helical" evidence="2">
    <location>
        <begin position="58"/>
        <end position="80"/>
    </location>
</feature>
<dbReference type="InterPro" id="IPR024163">
    <property type="entry name" value="Aerotolerance_reg_N"/>
</dbReference>
<feature type="transmembrane region" description="Helical" evidence="2">
    <location>
        <begin position="687"/>
        <end position="706"/>
    </location>
</feature>
<dbReference type="Proteomes" id="UP001416858">
    <property type="component" value="Unassembled WGS sequence"/>
</dbReference>
<feature type="domain" description="VWFA" evidence="3">
    <location>
        <begin position="89"/>
        <end position="277"/>
    </location>
</feature>
<dbReference type="InterPro" id="IPR036465">
    <property type="entry name" value="vWFA_dom_sf"/>
</dbReference>
<keyword evidence="2" id="KW-1133">Transmembrane helix</keyword>
<dbReference type="CDD" id="cd00198">
    <property type="entry name" value="vWFA"/>
    <property type="match status" value="1"/>
</dbReference>
<name>A0ABP9VQG0_9BACT</name>
<dbReference type="PANTHER" id="PTHR37464">
    <property type="entry name" value="BLL2463 PROTEIN"/>
    <property type="match status" value="1"/>
</dbReference>
<comment type="caution">
    <text evidence="4">The sequence shown here is derived from an EMBL/GenBank/DDBJ whole genome shotgun (WGS) entry which is preliminary data.</text>
</comment>